<dbReference type="Pfam" id="PF00395">
    <property type="entry name" value="SLH"/>
    <property type="match status" value="3"/>
</dbReference>
<evidence type="ECO:0000259" key="5">
    <source>
        <dbReference type="PROSITE" id="PS51272"/>
    </source>
</evidence>
<name>A0ABS4J3W5_9BACL</name>
<evidence type="ECO:0000256" key="3">
    <source>
        <dbReference type="SAM" id="Phobius"/>
    </source>
</evidence>
<gene>
    <name evidence="6" type="ORF">J2Z66_005417</name>
</gene>
<feature type="region of interest" description="Disordered" evidence="2">
    <location>
        <begin position="1"/>
        <end position="25"/>
    </location>
</feature>
<evidence type="ECO:0000256" key="1">
    <source>
        <dbReference type="ARBA" id="ARBA00004196"/>
    </source>
</evidence>
<dbReference type="Gene3D" id="2.70.98.70">
    <property type="match status" value="1"/>
</dbReference>
<feature type="domain" description="SLH" evidence="5">
    <location>
        <begin position="2335"/>
        <end position="2397"/>
    </location>
</feature>
<dbReference type="InterPro" id="IPR003961">
    <property type="entry name" value="FN3_dom"/>
</dbReference>
<feature type="domain" description="SLH" evidence="5">
    <location>
        <begin position="2264"/>
        <end position="2327"/>
    </location>
</feature>
<keyword evidence="3" id="KW-0472">Membrane</keyword>
<dbReference type="Pfam" id="PF00041">
    <property type="entry name" value="fn3"/>
    <property type="match status" value="1"/>
</dbReference>
<accession>A0ABS4J3W5</accession>
<comment type="caution">
    <text evidence="6">The sequence shown here is derived from an EMBL/GenBank/DDBJ whole genome shotgun (WGS) entry which is preliminary data.</text>
</comment>
<dbReference type="InterPro" id="IPR013783">
    <property type="entry name" value="Ig-like_fold"/>
</dbReference>
<dbReference type="InterPro" id="IPR051465">
    <property type="entry name" value="Cell_Envelope_Struct_Comp"/>
</dbReference>
<dbReference type="Pfam" id="PF07940">
    <property type="entry name" value="Hepar_II_III_C"/>
    <property type="match status" value="1"/>
</dbReference>
<feature type="region of interest" description="Disordered" evidence="2">
    <location>
        <begin position="1899"/>
        <end position="1934"/>
    </location>
</feature>
<evidence type="ECO:0000259" key="4">
    <source>
        <dbReference type="PROSITE" id="PS50853"/>
    </source>
</evidence>
<dbReference type="SMART" id="SM00060">
    <property type="entry name" value="FN3"/>
    <property type="match status" value="1"/>
</dbReference>
<dbReference type="InterPro" id="IPR036116">
    <property type="entry name" value="FN3_sf"/>
</dbReference>
<dbReference type="InterPro" id="IPR012480">
    <property type="entry name" value="Hepar_II_III_C"/>
</dbReference>
<reference evidence="6 7" key="1">
    <citation type="submission" date="2021-03" db="EMBL/GenBank/DDBJ databases">
        <title>Genomic Encyclopedia of Type Strains, Phase IV (KMG-IV): sequencing the most valuable type-strain genomes for metagenomic binning, comparative biology and taxonomic classification.</title>
        <authorList>
            <person name="Goeker M."/>
        </authorList>
    </citation>
    <scope>NUCLEOTIDE SEQUENCE [LARGE SCALE GENOMIC DNA]</scope>
    <source>
        <strain evidence="6 7">DSM 26048</strain>
    </source>
</reference>
<keyword evidence="3" id="KW-1133">Transmembrane helix</keyword>
<protein>
    <submittedName>
        <fullName evidence="6">Uncharacterized protein YjdB</fullName>
    </submittedName>
</protein>
<dbReference type="InterPro" id="IPR001119">
    <property type="entry name" value="SLH_dom"/>
</dbReference>
<keyword evidence="7" id="KW-1185">Reference proteome</keyword>
<dbReference type="InterPro" id="IPR008929">
    <property type="entry name" value="Chondroitin_lyas"/>
</dbReference>
<dbReference type="PANTHER" id="PTHR43308">
    <property type="entry name" value="OUTER MEMBRANE PROTEIN ALPHA-RELATED"/>
    <property type="match status" value="1"/>
</dbReference>
<dbReference type="Gene3D" id="2.60.120.260">
    <property type="entry name" value="Galactose-binding domain-like"/>
    <property type="match status" value="2"/>
</dbReference>
<dbReference type="PROSITE" id="PS51272">
    <property type="entry name" value="SLH"/>
    <property type="match status" value="3"/>
</dbReference>
<feature type="domain" description="Fibronectin type-III" evidence="4">
    <location>
        <begin position="1811"/>
        <end position="1908"/>
    </location>
</feature>
<dbReference type="Gene3D" id="2.60.40.1080">
    <property type="match status" value="3"/>
</dbReference>
<dbReference type="PROSITE" id="PS50853">
    <property type="entry name" value="FN3"/>
    <property type="match status" value="1"/>
</dbReference>
<feature type="domain" description="SLH" evidence="5">
    <location>
        <begin position="2204"/>
        <end position="2262"/>
    </location>
</feature>
<keyword evidence="3" id="KW-0812">Transmembrane</keyword>
<evidence type="ECO:0000313" key="6">
    <source>
        <dbReference type="EMBL" id="MBP1993791.1"/>
    </source>
</evidence>
<dbReference type="Gene3D" id="1.50.10.100">
    <property type="entry name" value="Chondroitin AC/alginate lyase"/>
    <property type="match status" value="1"/>
</dbReference>
<sequence length="2397" mass="259945">MKKHSRSHRSHQSHQSHQSQSHSRSHYTTKRLFKFLKLFMVLMLLLGSILVEPTASKADGNDVTYLFNKSSLEPGTERWSLVGAPLGEFTPGIVNFDNYTDIQAYADGHERSFKFQVDTAGNYQVKLQGMLNQLGGIGELYIDNQSIGTFDFYDDAYWENQFESGVRTIRLMHLEAGQHTLTFKAIGHSQGSTRRNMHPTKLILEAAEGPLPVSEVAIKTELPNMSLGMRTQLRIEAILTDNTRVALEGVQVSYTSADPTIAAVNPLTGWLEAAGVGDTTISASVLYYGTTYTASLSVHVQKSVTYLFNKSSLEPGSEWWKLVGAPLGEFTPGIVNFDTYTDIQAYADGHERSFKFKVGAAGNYQIKLQGMLNQLGGIGELYIDNQPIGTFDFYDDAYWENQFESGVRTIRLMHLEAGQHTLTFKAIGHAKGSTRRNMHPTKLILDALEGQLDISQVAIKQKTASPDLSIGARVQLMIEAELTDGTRIPLDGAQVSYTSANPAIATVDSSTGWLEAIGVGDTTISASVVYYGTTYTASLPVHVQKSATYLFNKSSLEPGTDRWKLVGAPLGEFTPGIVNFDNYTDIQAYADGHERTFIFKVGASGNYLVKLQGMVNQLGGIGELVIDGRTIGTFDFYDDAYWENQFESGVRTIRLMHLETGTHELTFRAIGHAKGSTRRNMHPTKFILEAVEGPVQLSSMTIKWALPEMTAGMFNQIAVDTEAVLIDGTKAFLEGVQLSYQSADTTIAVVDAQSGRLEAKAAGETTITVSAAYGGNTYTSSLPLKVKVLTNTKTRTTLYTQADIQAARDNIDQYAWAQSMRDNAVTQANLYADQGLDFLWSLVPPQSLPRSIFVNQELGSPITGKDIDLYGYYPYTFDPINEPWKITDPSSGAKFPTNDFGAFYESGLDEHGIFDPTKADRSLLYNTDHPDPNDPLHTWGVDDGRGWVDENGNYFTFIAYYVHWGLWGYNGKSAIQKAMQSLRDAYLYTGDIKYARAGTVLLDRIADVYPSLDISKYGMTNYFNSHGGSGLGKAVGNIWEPFLVKDFISAYDAFYPAMDDPQLISFLSAKSQTYDLGQLKYSATGIRKNIEAGIIERIFPGIKNAQIASNNGIHQSALAMAAVVYDKLPESQAWMDFNFKSGGEEGSPLQVTGGNMGVTFVNGVDRDGVGHESSPGYNELWLNAYLETADIMAKFQAGSGVNLYDNVKFRKMFSGLYPLMLGQKYTANIGDASGTGNPWLAFSLQQMVKAFETYGDPIFAQLAYFRNNNSTAGIHGNVFSANAQQIAADIQAVIQTHGLLKLDSVNMTGFGFTALRDGDIQEGQSPGTDKLRDLWMYHGRNYGHGHGDTLNLGLISFGLDVSPDLGYPESTQPTDTHFTEWIRQTISHNTVLVDQKMQAAHWGGEPKQFDDQDMVKVMDVEAPDVYPQTELYKRTTAMIHVDDANSYVVDFFRVKGGSEHHFSFHGAEGDVTVEGLNMVTQQGGSYAGASVPFGQRPSDANGVGYQYTGSGFHYLKNVERDTAPSSQYSVDWDIKDTWHVLAQPEDIHLRLTMLGDVNEVALADGIPSRTQTGNPEKLRYMVAKRSGTNLNSNFTSVIEPYKDQRFITSSSALEVKAGGTIAADIDVRAVKVTLENGREDYIISALNPNVTYTIAGKLQFKGSFGVYSELNGQPVYSYVNDGTVIGLIGGTPEISAELGSLDGTVVDFTKALQVDNKIVVQMNLLGHPASDLVNRTIYVQNDGLRNAVYLIKGITDLGNGTYSLDLGDTTLIRSYKNDNDFSQGFIYDIAAGAGFRIPLSYVWQEEPVPVVPAAPQNVQAQAGNGAAALSWSASADTVSYSVYWTQGAASAAPGDLSLWNSQAGITGLTHTVSGLTNGQTYTFVVKAVNTAGSSAASAAVEATPSAPAGERPDEGTGTPVPSSSPAATAKADSEGGFQEGIQLAINGELENGKAGNATVESKNNKKVTTVTVDEEKLNGLLAAAAPGYIVSIEANNGSDIVAGELNARMLRTMAGKAAILELKTESAGYKLPAELINIADLLAQLGIRAEADAGAETGTGTELEAGVISEATLGDIILRVEIANLGKDLNHVVPGVTGASGASGVAGASGDSGGSGGSGFSAPLISFKVTATYKGKTVAIGTFNDYVERMIVIPDGVDVGMVTTGVLIMDDGTAHHVPTRVVSQNGKNQALMKSMTNSTYTVIHKEKTFDDITKHWGRAAIEDLASRFVIQGVDDSHFMPDKEITRAEFVTIAVKALGLREGRGSQQFSDVTHTDWYYDAVNDAVSYGLLEGYADGTFKPAQRITREEAMVIAARVMKLVHMELKLEPALEEQLLSQFADSANFSSWARQSAALNMNHGIINGADGNVRPQDFISRAETATVMQLLLQKSGLITVQN</sequence>
<dbReference type="InterPro" id="IPR003343">
    <property type="entry name" value="Big_2"/>
</dbReference>
<dbReference type="Proteomes" id="UP001519287">
    <property type="component" value="Unassembled WGS sequence"/>
</dbReference>
<feature type="transmembrane region" description="Helical" evidence="3">
    <location>
        <begin position="32"/>
        <end position="51"/>
    </location>
</feature>
<dbReference type="Gene3D" id="2.60.40.10">
    <property type="entry name" value="Immunoglobulins"/>
    <property type="match status" value="1"/>
</dbReference>
<dbReference type="RefSeq" id="WP_209975669.1">
    <property type="nucleotide sequence ID" value="NZ_JAGGLB010000021.1"/>
</dbReference>
<comment type="subcellular location">
    <subcellularLocation>
        <location evidence="1">Cell envelope</location>
    </subcellularLocation>
</comment>
<dbReference type="SUPFAM" id="SSF49373">
    <property type="entry name" value="Invasin/intimin cell-adhesion fragments"/>
    <property type="match status" value="1"/>
</dbReference>
<evidence type="ECO:0000256" key="2">
    <source>
        <dbReference type="SAM" id="MobiDB-lite"/>
    </source>
</evidence>
<proteinExistence type="predicted"/>
<dbReference type="SUPFAM" id="SSF49265">
    <property type="entry name" value="Fibronectin type III"/>
    <property type="match status" value="1"/>
</dbReference>
<evidence type="ECO:0000313" key="7">
    <source>
        <dbReference type="Proteomes" id="UP001519287"/>
    </source>
</evidence>
<organism evidence="6 7">
    <name type="scientific">Paenibacillus eucommiae</name>
    <dbReference type="NCBI Taxonomy" id="1355755"/>
    <lineage>
        <taxon>Bacteria</taxon>
        <taxon>Bacillati</taxon>
        <taxon>Bacillota</taxon>
        <taxon>Bacilli</taxon>
        <taxon>Bacillales</taxon>
        <taxon>Paenibacillaceae</taxon>
        <taxon>Paenibacillus</taxon>
    </lineage>
</organism>
<feature type="compositionally biased region" description="Low complexity" evidence="2">
    <location>
        <begin position="1899"/>
        <end position="1909"/>
    </location>
</feature>
<dbReference type="SUPFAM" id="SSF48230">
    <property type="entry name" value="Chondroitin AC/alginate lyase"/>
    <property type="match status" value="1"/>
</dbReference>
<dbReference type="InterPro" id="IPR008964">
    <property type="entry name" value="Invasin/intimin_cell_adhesion"/>
</dbReference>
<dbReference type="EMBL" id="JAGGLB010000021">
    <property type="protein sequence ID" value="MBP1993791.1"/>
    <property type="molecule type" value="Genomic_DNA"/>
</dbReference>
<dbReference type="SMART" id="SM00635">
    <property type="entry name" value="BID_2"/>
    <property type="match status" value="3"/>
</dbReference>
<feature type="compositionally biased region" description="Basic residues" evidence="2">
    <location>
        <begin position="1"/>
        <end position="14"/>
    </location>
</feature>